<keyword evidence="1" id="KW-0732">Signal</keyword>
<dbReference type="Proteomes" id="UP001634394">
    <property type="component" value="Unassembled WGS sequence"/>
</dbReference>
<comment type="caution">
    <text evidence="3">The sequence shown here is derived from an EMBL/GenBank/DDBJ whole genome shotgun (WGS) entry which is preliminary data.</text>
</comment>
<organism evidence="3 4">
    <name type="scientific">Sinanodonta woodiana</name>
    <name type="common">Chinese pond mussel</name>
    <name type="synonym">Anodonta woodiana</name>
    <dbReference type="NCBI Taxonomy" id="1069815"/>
    <lineage>
        <taxon>Eukaryota</taxon>
        <taxon>Metazoa</taxon>
        <taxon>Spiralia</taxon>
        <taxon>Lophotrochozoa</taxon>
        <taxon>Mollusca</taxon>
        <taxon>Bivalvia</taxon>
        <taxon>Autobranchia</taxon>
        <taxon>Heteroconchia</taxon>
        <taxon>Palaeoheterodonta</taxon>
        <taxon>Unionida</taxon>
        <taxon>Unionoidea</taxon>
        <taxon>Unionidae</taxon>
        <taxon>Unioninae</taxon>
        <taxon>Sinanodonta</taxon>
    </lineage>
</organism>
<dbReference type="EMBL" id="JBJQND010000004">
    <property type="protein sequence ID" value="KAL3878180.1"/>
    <property type="molecule type" value="Genomic_DNA"/>
</dbReference>
<dbReference type="EMBL" id="JBJQND010000004">
    <property type="protein sequence ID" value="KAL3878127.1"/>
    <property type="molecule type" value="Genomic_DNA"/>
</dbReference>
<feature type="signal peptide" evidence="1">
    <location>
        <begin position="1"/>
        <end position="22"/>
    </location>
</feature>
<gene>
    <name evidence="2" type="ORF">ACJMK2_030498</name>
    <name evidence="3" type="ORF">ACJMK2_030549</name>
</gene>
<dbReference type="AlphaFoldDB" id="A0ABD3WW22"/>
<reference evidence="3 4" key="1">
    <citation type="submission" date="2024-11" db="EMBL/GenBank/DDBJ databases">
        <title>Chromosome-level genome assembly of the freshwater bivalve Anodonta woodiana.</title>
        <authorList>
            <person name="Chen X."/>
        </authorList>
    </citation>
    <scope>NUCLEOTIDE SEQUENCE [LARGE SCALE GENOMIC DNA]</scope>
    <source>
        <strain evidence="3">MN2024</strain>
        <tissue evidence="3">Gills</tissue>
    </source>
</reference>
<keyword evidence="4" id="KW-1185">Reference proteome</keyword>
<sequence length="182" mass="20452">MKSTLATVFLFVSTVMIQYSISTTEQDIYLRQAGNMDNTWTAGNTKCRPSTRCDFHGGTSYSWCYTDYSNNWDYCCTGPCNSNGKPYLWCQSGDTFQYCGDGGSRDISGRKCLNTHRCGVHMDTSTARLNVPDRYWCLVDINGNWGFCCAPFSPCGKHGKTYNWCRVDVVSLGLDEKSCTIN</sequence>
<name>A0ABD3WW22_SINWO</name>
<evidence type="ECO:0000256" key="1">
    <source>
        <dbReference type="SAM" id="SignalP"/>
    </source>
</evidence>
<feature type="chain" id="PRO_5044725222" evidence="1">
    <location>
        <begin position="23"/>
        <end position="182"/>
    </location>
</feature>
<protein>
    <submittedName>
        <fullName evidence="3">Uncharacterized protein</fullName>
    </submittedName>
</protein>
<proteinExistence type="predicted"/>
<evidence type="ECO:0000313" key="2">
    <source>
        <dbReference type="EMBL" id="KAL3878127.1"/>
    </source>
</evidence>
<evidence type="ECO:0000313" key="3">
    <source>
        <dbReference type="EMBL" id="KAL3878180.1"/>
    </source>
</evidence>
<evidence type="ECO:0000313" key="4">
    <source>
        <dbReference type="Proteomes" id="UP001634394"/>
    </source>
</evidence>
<accession>A0ABD3WW22</accession>